<dbReference type="RefSeq" id="WP_213040384.1">
    <property type="nucleotide sequence ID" value="NZ_CAJNBJ010000001.1"/>
</dbReference>
<gene>
    <name evidence="1" type="ORF">NSPZN2_10513</name>
</gene>
<name>A0ABM8QHX0_9BACT</name>
<evidence type="ECO:0000313" key="2">
    <source>
        <dbReference type="Proteomes" id="UP000675880"/>
    </source>
</evidence>
<keyword evidence="2" id="KW-1185">Reference proteome</keyword>
<sequence length="192" mass="21207">MMDKACTNHRRHRFITAGLAVVSVALLCFPRLSLSQTVEDTVQFISDMANTHGFVRALSCRNPKAGKPTKITEIYSVIPTGTKLGTVELNHGHDEVNTGFTHFDLHDIESIEYQGQDTRDNNLVLYGVRLTCTSTGPCILKTSFCTGAVPSLEGQFAQDTILFRSASHAERMSKALSHLLSLVRAQQQIQPF</sequence>
<accession>A0ABM8QHX0</accession>
<proteinExistence type="predicted"/>
<dbReference type="EMBL" id="CAJNBJ010000001">
    <property type="protein sequence ID" value="CAE6697099.1"/>
    <property type="molecule type" value="Genomic_DNA"/>
</dbReference>
<dbReference type="Proteomes" id="UP000675880">
    <property type="component" value="Unassembled WGS sequence"/>
</dbReference>
<comment type="caution">
    <text evidence="1">The sequence shown here is derived from an EMBL/GenBank/DDBJ whole genome shotgun (WGS) entry which is preliminary data.</text>
</comment>
<reference evidence="1 2" key="1">
    <citation type="submission" date="2021-02" db="EMBL/GenBank/DDBJ databases">
        <authorList>
            <person name="Han P."/>
        </authorList>
    </citation>
    <scope>NUCLEOTIDE SEQUENCE [LARGE SCALE GENOMIC DNA]</scope>
    <source>
        <strain evidence="1">Candidatus Nitrospira sp. ZN2</strain>
    </source>
</reference>
<organism evidence="1 2">
    <name type="scientific">Nitrospira defluvii</name>
    <dbReference type="NCBI Taxonomy" id="330214"/>
    <lineage>
        <taxon>Bacteria</taxon>
        <taxon>Pseudomonadati</taxon>
        <taxon>Nitrospirota</taxon>
        <taxon>Nitrospiria</taxon>
        <taxon>Nitrospirales</taxon>
        <taxon>Nitrospiraceae</taxon>
        <taxon>Nitrospira</taxon>
    </lineage>
</organism>
<protein>
    <submittedName>
        <fullName evidence="1">Uncharacterized protein</fullName>
    </submittedName>
</protein>
<evidence type="ECO:0000313" key="1">
    <source>
        <dbReference type="EMBL" id="CAE6697099.1"/>
    </source>
</evidence>